<gene>
    <name evidence="1" type="ORF">Mucpa_2769</name>
</gene>
<dbReference type="HOGENOM" id="CLU_2717978_0_0_10"/>
<sequence>MISLSGKEYFAAHSHGVCAKVISKADLSNFEYINTLTFISPADSLRVISEEYILLSLKLIVLFFKRRTIYYQ</sequence>
<reference evidence="1" key="1">
    <citation type="submission" date="2011-09" db="EMBL/GenBank/DDBJ databases">
        <title>The permanent draft genome of Mucilaginibacter paludis DSM 18603.</title>
        <authorList>
            <consortium name="US DOE Joint Genome Institute (JGI-PGF)"/>
            <person name="Lucas S."/>
            <person name="Han J."/>
            <person name="Lapidus A."/>
            <person name="Bruce D."/>
            <person name="Goodwin L."/>
            <person name="Pitluck S."/>
            <person name="Peters L."/>
            <person name="Kyrpides N."/>
            <person name="Mavromatis K."/>
            <person name="Ivanova N."/>
            <person name="Mikhailova N."/>
            <person name="Held B."/>
            <person name="Detter J.C."/>
            <person name="Tapia R."/>
            <person name="Han C."/>
            <person name="Land M."/>
            <person name="Hauser L."/>
            <person name="Markowitz V."/>
            <person name="Cheng J.-F."/>
            <person name="Hugenholtz P."/>
            <person name="Woyke T."/>
            <person name="Wu D."/>
            <person name="Tindall B."/>
            <person name="Brambilla E."/>
            <person name="Klenk H.-P."/>
            <person name="Eisen J.A."/>
        </authorList>
    </citation>
    <scope>NUCLEOTIDE SEQUENCE [LARGE SCALE GENOMIC DNA]</scope>
    <source>
        <strain evidence="1">DSM 18603</strain>
    </source>
</reference>
<evidence type="ECO:0000313" key="1">
    <source>
        <dbReference type="EMBL" id="EHQ26881.1"/>
    </source>
</evidence>
<proteinExistence type="predicted"/>
<keyword evidence="2" id="KW-1185">Reference proteome</keyword>
<dbReference type="Proteomes" id="UP000002774">
    <property type="component" value="Chromosome"/>
</dbReference>
<dbReference type="AlphaFoldDB" id="H1Y8K9"/>
<accession>H1Y8K9</accession>
<name>H1Y8K9_9SPHI</name>
<evidence type="ECO:0000313" key="2">
    <source>
        <dbReference type="Proteomes" id="UP000002774"/>
    </source>
</evidence>
<organism evidence="1 2">
    <name type="scientific">Mucilaginibacter paludis DSM 18603</name>
    <dbReference type="NCBI Taxonomy" id="714943"/>
    <lineage>
        <taxon>Bacteria</taxon>
        <taxon>Pseudomonadati</taxon>
        <taxon>Bacteroidota</taxon>
        <taxon>Sphingobacteriia</taxon>
        <taxon>Sphingobacteriales</taxon>
        <taxon>Sphingobacteriaceae</taxon>
        <taxon>Mucilaginibacter</taxon>
    </lineage>
</organism>
<dbReference type="EMBL" id="CM001403">
    <property type="protein sequence ID" value="EHQ26881.1"/>
    <property type="molecule type" value="Genomic_DNA"/>
</dbReference>
<protein>
    <submittedName>
        <fullName evidence="1">Uncharacterized protein</fullName>
    </submittedName>
</protein>